<protein>
    <recommendedName>
        <fullName evidence="4">Collagen triple helix repeat protein</fullName>
    </recommendedName>
</protein>
<proteinExistence type="predicted"/>
<dbReference type="Proteomes" id="UP000230423">
    <property type="component" value="Unassembled WGS sequence"/>
</dbReference>
<dbReference type="EMBL" id="KZ351061">
    <property type="protein sequence ID" value="PIO63294.1"/>
    <property type="molecule type" value="Genomic_DNA"/>
</dbReference>
<organism evidence="2 3">
    <name type="scientific">Teladorsagia circumcincta</name>
    <name type="common">Brown stomach worm</name>
    <name type="synonym">Ostertagia circumcincta</name>
    <dbReference type="NCBI Taxonomy" id="45464"/>
    <lineage>
        <taxon>Eukaryota</taxon>
        <taxon>Metazoa</taxon>
        <taxon>Ecdysozoa</taxon>
        <taxon>Nematoda</taxon>
        <taxon>Chromadorea</taxon>
        <taxon>Rhabditida</taxon>
        <taxon>Rhabditina</taxon>
        <taxon>Rhabditomorpha</taxon>
        <taxon>Strongyloidea</taxon>
        <taxon>Trichostrongylidae</taxon>
        <taxon>Teladorsagia</taxon>
    </lineage>
</organism>
<evidence type="ECO:0008006" key="4">
    <source>
        <dbReference type="Google" id="ProtNLM"/>
    </source>
</evidence>
<reference evidence="2 3" key="1">
    <citation type="submission" date="2015-09" db="EMBL/GenBank/DDBJ databases">
        <title>Draft genome of the parasitic nematode Teladorsagia circumcincta isolate WARC Sus (inbred).</title>
        <authorList>
            <person name="Mitreva M."/>
        </authorList>
    </citation>
    <scope>NUCLEOTIDE SEQUENCE [LARGE SCALE GENOMIC DNA]</scope>
    <source>
        <strain evidence="2 3">S</strain>
    </source>
</reference>
<dbReference type="Gene3D" id="1.20.5.320">
    <property type="entry name" value="6-Phosphogluconate Dehydrogenase, domain 3"/>
    <property type="match status" value="1"/>
</dbReference>
<dbReference type="OrthoDB" id="10037288at2759"/>
<feature type="region of interest" description="Disordered" evidence="1">
    <location>
        <begin position="110"/>
        <end position="132"/>
    </location>
</feature>
<gene>
    <name evidence="2" type="ORF">TELCIR_15107</name>
</gene>
<accession>A0A2G9TZ99</accession>
<evidence type="ECO:0000256" key="1">
    <source>
        <dbReference type="SAM" id="MobiDB-lite"/>
    </source>
</evidence>
<evidence type="ECO:0000313" key="3">
    <source>
        <dbReference type="Proteomes" id="UP000230423"/>
    </source>
</evidence>
<feature type="region of interest" description="Disordered" evidence="1">
    <location>
        <begin position="57"/>
        <end position="95"/>
    </location>
</feature>
<name>A0A2G9TZ99_TELCI</name>
<evidence type="ECO:0000313" key="2">
    <source>
        <dbReference type="EMBL" id="PIO63294.1"/>
    </source>
</evidence>
<keyword evidence="3" id="KW-1185">Reference proteome</keyword>
<dbReference type="AlphaFoldDB" id="A0A2G9TZ99"/>
<sequence>MADLTWTELSKARVGGVERIRRQTYGSAATYGGSTPKKTYALHNSYMKPHDAFVEANPTCSEVGPAGPPGAPGMPGEPGQQGIMGAPGQPGPDANYCKCPERSLGVNRYAEKPKTTVAPPAPPVGYDTPTEAIHVSSPAPSYEAVEGPRNPYRKWKWLH</sequence>